<evidence type="ECO:0000313" key="11">
    <source>
        <dbReference type="Proteomes" id="UP000537130"/>
    </source>
</evidence>
<dbReference type="NCBIfam" id="TIGR01402">
    <property type="entry name" value="fliQ"/>
    <property type="match status" value="1"/>
</dbReference>
<comment type="similarity">
    <text evidence="2 9">Belongs to the FliQ/MopD/SpaQ family.</text>
</comment>
<feature type="transmembrane region" description="Helical" evidence="9">
    <location>
        <begin position="18"/>
        <end position="39"/>
    </location>
</feature>
<dbReference type="AlphaFoldDB" id="A0A7W4W2R3"/>
<dbReference type="GO" id="GO:0009425">
    <property type="term" value="C:bacterial-type flagellum basal body"/>
    <property type="evidence" value="ECO:0007669"/>
    <property type="project" value="UniProtKB-SubCell"/>
</dbReference>
<keyword evidence="7 9" id="KW-0472">Membrane</keyword>
<evidence type="ECO:0000256" key="7">
    <source>
        <dbReference type="ARBA" id="ARBA00023136"/>
    </source>
</evidence>
<comment type="function">
    <text evidence="9">Role in flagellar biosynthesis.</text>
</comment>
<comment type="subcellular location">
    <subcellularLocation>
        <location evidence="1 9">Cell membrane</location>
        <topology evidence="1">Multi-pass membrane protein</topology>
    </subcellularLocation>
    <subcellularLocation>
        <location evidence="9">Bacterial flagellum basal body</location>
    </subcellularLocation>
</comment>
<proteinExistence type="inferred from homology"/>
<dbReference type="RefSeq" id="WP_183409055.1">
    <property type="nucleotide sequence ID" value="NZ_JACHWY010000001.1"/>
</dbReference>
<name>A0A7W4W2R3_9GAMM</name>
<keyword evidence="10" id="KW-0969">Cilium</keyword>
<evidence type="ECO:0000256" key="2">
    <source>
        <dbReference type="ARBA" id="ARBA00006156"/>
    </source>
</evidence>
<keyword evidence="6 9" id="KW-1133">Transmembrane helix</keyword>
<dbReference type="GO" id="GO:0009306">
    <property type="term" value="P:protein secretion"/>
    <property type="evidence" value="ECO:0007669"/>
    <property type="project" value="InterPro"/>
</dbReference>
<dbReference type="PRINTS" id="PR00952">
    <property type="entry name" value="TYPE3IMQPROT"/>
</dbReference>
<comment type="caution">
    <text evidence="10">The sequence shown here is derived from an EMBL/GenBank/DDBJ whole genome shotgun (WGS) entry which is preliminary data.</text>
</comment>
<dbReference type="GO" id="GO:0005886">
    <property type="term" value="C:plasma membrane"/>
    <property type="evidence" value="ECO:0007669"/>
    <property type="project" value="UniProtKB-SubCell"/>
</dbReference>
<dbReference type="InterPro" id="IPR002191">
    <property type="entry name" value="Bac_export_3"/>
</dbReference>
<evidence type="ECO:0000256" key="4">
    <source>
        <dbReference type="ARBA" id="ARBA00022475"/>
    </source>
</evidence>
<keyword evidence="10" id="KW-0966">Cell projection</keyword>
<dbReference type="GO" id="GO:0044780">
    <property type="term" value="P:bacterial-type flagellum assembly"/>
    <property type="evidence" value="ECO:0007669"/>
    <property type="project" value="InterPro"/>
</dbReference>
<keyword evidence="10" id="KW-0282">Flagellum</keyword>
<keyword evidence="8 9" id="KW-0975">Bacterial flagellum</keyword>
<accession>A0A7W4W2R3</accession>
<evidence type="ECO:0000256" key="5">
    <source>
        <dbReference type="ARBA" id="ARBA00022692"/>
    </source>
</evidence>
<dbReference type="InterPro" id="IPR006305">
    <property type="entry name" value="FliQ"/>
</dbReference>
<feature type="transmembrane region" description="Helical" evidence="9">
    <location>
        <begin position="51"/>
        <end position="70"/>
    </location>
</feature>
<dbReference type="PANTHER" id="PTHR34040:SF2">
    <property type="entry name" value="FLAGELLAR BIOSYNTHETIC PROTEIN FLIQ"/>
    <property type="match status" value="1"/>
</dbReference>
<organism evidence="10 11">
    <name type="scientific">Litorivivens lipolytica</name>
    <dbReference type="NCBI Taxonomy" id="1524264"/>
    <lineage>
        <taxon>Bacteria</taxon>
        <taxon>Pseudomonadati</taxon>
        <taxon>Pseudomonadota</taxon>
        <taxon>Gammaproteobacteria</taxon>
        <taxon>Litorivivens</taxon>
    </lineage>
</organism>
<keyword evidence="11" id="KW-1185">Reference proteome</keyword>
<dbReference type="Pfam" id="PF01313">
    <property type="entry name" value="Bac_export_3"/>
    <property type="match status" value="1"/>
</dbReference>
<evidence type="ECO:0000256" key="1">
    <source>
        <dbReference type="ARBA" id="ARBA00004651"/>
    </source>
</evidence>
<evidence type="ECO:0000256" key="6">
    <source>
        <dbReference type="ARBA" id="ARBA00022989"/>
    </source>
</evidence>
<dbReference type="EMBL" id="JACHWY010000001">
    <property type="protein sequence ID" value="MBB3046356.1"/>
    <property type="molecule type" value="Genomic_DNA"/>
</dbReference>
<dbReference type="Proteomes" id="UP000537130">
    <property type="component" value="Unassembled WGS sequence"/>
</dbReference>
<protein>
    <recommendedName>
        <fullName evidence="3 9">Flagellar biosynthetic protein FliQ</fullName>
    </recommendedName>
</protein>
<reference evidence="10 11" key="1">
    <citation type="submission" date="2020-08" db="EMBL/GenBank/DDBJ databases">
        <title>Genomic Encyclopedia of Type Strains, Phase III (KMG-III): the genomes of soil and plant-associated and newly described type strains.</title>
        <authorList>
            <person name="Whitman W."/>
        </authorList>
    </citation>
    <scope>NUCLEOTIDE SEQUENCE [LARGE SCALE GENOMIC DNA]</scope>
    <source>
        <strain evidence="10 11">CECT 8654</strain>
    </source>
</reference>
<keyword evidence="5 9" id="KW-0812">Transmembrane</keyword>
<dbReference type="PIRSF" id="PIRSF004669">
    <property type="entry name" value="FliQ"/>
    <property type="match status" value="1"/>
</dbReference>
<evidence type="ECO:0000256" key="8">
    <source>
        <dbReference type="ARBA" id="ARBA00023143"/>
    </source>
</evidence>
<dbReference type="PANTHER" id="PTHR34040">
    <property type="entry name" value="FLAGELLAR BIOSYNTHETIC PROTEIN FLIQ"/>
    <property type="match status" value="1"/>
</dbReference>
<evidence type="ECO:0000256" key="9">
    <source>
        <dbReference type="RuleBase" id="RU364090"/>
    </source>
</evidence>
<gene>
    <name evidence="9" type="primary">fliQ</name>
    <name evidence="10" type="ORF">FHR99_000592</name>
</gene>
<evidence type="ECO:0000313" key="10">
    <source>
        <dbReference type="EMBL" id="MBB3046356.1"/>
    </source>
</evidence>
<keyword evidence="4 9" id="KW-1003">Cell membrane</keyword>
<sequence>MTPEDVIEVGRQAMTLSVLLAAPLLLAALAAGVLIGMFQAATQIQDMTLSFIPKLVVFVIALGIAGPWMLRLAIDFTHRMFETIPVVIG</sequence>
<evidence type="ECO:0000256" key="3">
    <source>
        <dbReference type="ARBA" id="ARBA00021718"/>
    </source>
</evidence>